<evidence type="ECO:0000313" key="3">
    <source>
        <dbReference type="Proteomes" id="UP000316196"/>
    </source>
</evidence>
<feature type="domain" description="ACT" evidence="1">
    <location>
        <begin position="98"/>
        <end position="177"/>
    </location>
</feature>
<dbReference type="PANTHER" id="PTHR34875:SF6">
    <property type="entry name" value="UPF0237 PROTEIN MJ1558"/>
    <property type="match status" value="1"/>
</dbReference>
<proteinExistence type="predicted"/>
<dbReference type="PANTHER" id="PTHR34875">
    <property type="entry name" value="UPF0237 PROTEIN MJ1558"/>
    <property type="match status" value="1"/>
</dbReference>
<organism evidence="2 3">
    <name type="scientific">Propioniferax innocua</name>
    <dbReference type="NCBI Taxonomy" id="1753"/>
    <lineage>
        <taxon>Bacteria</taxon>
        <taxon>Bacillati</taxon>
        <taxon>Actinomycetota</taxon>
        <taxon>Actinomycetes</taxon>
        <taxon>Propionibacteriales</taxon>
        <taxon>Propionibacteriaceae</taxon>
        <taxon>Propioniferax</taxon>
    </lineage>
</organism>
<dbReference type="Proteomes" id="UP000316196">
    <property type="component" value="Unassembled WGS sequence"/>
</dbReference>
<dbReference type="InterPro" id="IPR050990">
    <property type="entry name" value="UPF0237/GcvR_regulator"/>
</dbReference>
<evidence type="ECO:0000313" key="2">
    <source>
        <dbReference type="EMBL" id="TQL62519.1"/>
    </source>
</evidence>
<dbReference type="EMBL" id="VFOR01000001">
    <property type="protein sequence ID" value="TQL62519.1"/>
    <property type="molecule type" value="Genomic_DNA"/>
</dbReference>
<evidence type="ECO:0000259" key="1">
    <source>
        <dbReference type="PROSITE" id="PS51671"/>
    </source>
</evidence>
<dbReference type="InterPro" id="IPR002912">
    <property type="entry name" value="ACT_dom"/>
</dbReference>
<dbReference type="Gene3D" id="3.30.70.260">
    <property type="match status" value="2"/>
</dbReference>
<dbReference type="CDD" id="cd04869">
    <property type="entry name" value="ACT_GcvR_2"/>
    <property type="match status" value="1"/>
</dbReference>
<dbReference type="PROSITE" id="PS51671">
    <property type="entry name" value="ACT"/>
    <property type="match status" value="1"/>
</dbReference>
<dbReference type="InterPro" id="IPR045865">
    <property type="entry name" value="ACT-like_dom_sf"/>
</dbReference>
<dbReference type="Pfam" id="PF13740">
    <property type="entry name" value="ACT_6"/>
    <property type="match status" value="1"/>
</dbReference>
<reference evidence="2 3" key="1">
    <citation type="submission" date="2019-06" db="EMBL/GenBank/DDBJ databases">
        <title>Sequencing the genomes of 1000 actinobacteria strains.</title>
        <authorList>
            <person name="Klenk H.-P."/>
        </authorList>
    </citation>
    <scope>NUCLEOTIDE SEQUENCE [LARGE SCALE GENOMIC DNA]</scope>
    <source>
        <strain evidence="2 3">DSM 8251</strain>
    </source>
</reference>
<dbReference type="OrthoDB" id="12860at2"/>
<sequence length="177" mass="18730">MAKLVLTAIGRDRAGLVQALSSSLDAHAGNWLESEFLHLAGHFAGIALVDVPDADVQAFTSSVSKLEDSVGLRVEVTTGEPKSVPTPEPAAGEAERLKLHLLGQDRPGMVRQVTSALVSQQVTIEEFSSWTRSAPEGGGTLFEAEALIQLAEGTEAAKVRDALEQIASELMVDLELS</sequence>
<dbReference type="GO" id="GO:0006355">
    <property type="term" value="P:regulation of DNA-templated transcription"/>
    <property type="evidence" value="ECO:0007669"/>
    <property type="project" value="InterPro"/>
</dbReference>
<dbReference type="AlphaFoldDB" id="A0A542ZQJ3"/>
<protein>
    <submittedName>
        <fullName evidence="2">Glycine cleavage system regulatory protein</fullName>
    </submittedName>
</protein>
<dbReference type="SUPFAM" id="SSF55021">
    <property type="entry name" value="ACT-like"/>
    <property type="match status" value="2"/>
</dbReference>
<gene>
    <name evidence="2" type="ORF">FB460_0297</name>
</gene>
<accession>A0A542ZQJ3</accession>
<dbReference type="RefSeq" id="WP_142092351.1">
    <property type="nucleotide sequence ID" value="NZ_BAAAMD010000003.1"/>
</dbReference>
<dbReference type="InterPro" id="IPR016867">
    <property type="entry name" value="GcvR"/>
</dbReference>
<dbReference type="PIRSF" id="PIRSF028103">
    <property type="entry name" value="GcvR"/>
    <property type="match status" value="1"/>
</dbReference>
<name>A0A542ZQJ3_9ACTN</name>
<comment type="caution">
    <text evidence="2">The sequence shown here is derived from an EMBL/GenBank/DDBJ whole genome shotgun (WGS) entry which is preliminary data.</text>
</comment>
<keyword evidence="3" id="KW-1185">Reference proteome</keyword>